<dbReference type="NCBIfam" id="TIGR00014">
    <property type="entry name" value="arsC"/>
    <property type="match status" value="1"/>
</dbReference>
<dbReference type="PROSITE" id="PS51353">
    <property type="entry name" value="ARSC"/>
    <property type="match status" value="1"/>
</dbReference>
<dbReference type="Pfam" id="PF03960">
    <property type="entry name" value="ArsC"/>
    <property type="match status" value="1"/>
</dbReference>
<organism evidence="5 6">
    <name type="scientific">Sulfitobacter porphyrae</name>
    <dbReference type="NCBI Taxonomy" id="1246864"/>
    <lineage>
        <taxon>Bacteria</taxon>
        <taxon>Pseudomonadati</taxon>
        <taxon>Pseudomonadota</taxon>
        <taxon>Alphaproteobacteria</taxon>
        <taxon>Rhodobacterales</taxon>
        <taxon>Roseobacteraceae</taxon>
        <taxon>Sulfitobacter</taxon>
    </lineage>
</organism>
<dbReference type="Gene3D" id="3.40.30.10">
    <property type="entry name" value="Glutaredoxin"/>
    <property type="match status" value="1"/>
</dbReference>
<name>A0ABW2B1U1_9RHOB</name>
<evidence type="ECO:0000313" key="6">
    <source>
        <dbReference type="Proteomes" id="UP001596353"/>
    </source>
</evidence>
<dbReference type="SUPFAM" id="SSF52833">
    <property type="entry name" value="Thioredoxin-like"/>
    <property type="match status" value="1"/>
</dbReference>
<dbReference type="EMBL" id="JBHSWG010000001">
    <property type="protein sequence ID" value="MFC6759101.1"/>
    <property type="molecule type" value="Genomic_DNA"/>
</dbReference>
<reference evidence="6" key="1">
    <citation type="journal article" date="2019" name="Int. J. Syst. Evol. Microbiol.">
        <title>The Global Catalogue of Microorganisms (GCM) 10K type strain sequencing project: providing services to taxonomists for standard genome sequencing and annotation.</title>
        <authorList>
            <consortium name="The Broad Institute Genomics Platform"/>
            <consortium name="The Broad Institute Genome Sequencing Center for Infectious Disease"/>
            <person name="Wu L."/>
            <person name="Ma J."/>
        </authorList>
    </citation>
    <scope>NUCLEOTIDE SEQUENCE [LARGE SCALE GENOMIC DNA]</scope>
    <source>
        <strain evidence="6">CCUG 66188</strain>
    </source>
</reference>
<dbReference type="CDD" id="cd03034">
    <property type="entry name" value="ArsC_ArsC"/>
    <property type="match status" value="1"/>
</dbReference>
<dbReference type="Proteomes" id="UP001596353">
    <property type="component" value="Unassembled WGS sequence"/>
</dbReference>
<dbReference type="GO" id="GO:0008794">
    <property type="term" value="F:arsenate reductase (glutaredoxin) activity"/>
    <property type="evidence" value="ECO:0007669"/>
    <property type="project" value="UniProtKB-EC"/>
</dbReference>
<dbReference type="InterPro" id="IPR006659">
    <property type="entry name" value="Arsenate_reductase"/>
</dbReference>
<keyword evidence="6" id="KW-1185">Reference proteome</keyword>
<dbReference type="PANTHER" id="PTHR30041:SF4">
    <property type="entry name" value="ARSENATE REDUCTASE"/>
    <property type="match status" value="1"/>
</dbReference>
<comment type="caution">
    <text evidence="5">The sequence shown here is derived from an EMBL/GenBank/DDBJ whole genome shotgun (WGS) entry which is preliminary data.</text>
</comment>
<comment type="similarity">
    <text evidence="1 3 4">Belongs to the ArsC family.</text>
</comment>
<dbReference type="EC" id="1.20.4.1" evidence="4"/>
<sequence>MITIWHNPRCSKSRQTLALIEQSGAEVTIRRYLDDAPTEAEIDAARRALGLSSLRDMLRKGEKSYKELGLNSETPETALLSAMAQNPVLIERPIVFAGNRAVIGRPPEAVQDLL</sequence>
<protein>
    <recommendedName>
        <fullName evidence="4">Arsenate reductase</fullName>
        <ecNumber evidence="4">1.20.4.1</ecNumber>
    </recommendedName>
</protein>
<gene>
    <name evidence="5" type="primary">arsC</name>
    <name evidence="5" type="ORF">ACFQFQ_05685</name>
</gene>
<dbReference type="InterPro" id="IPR006660">
    <property type="entry name" value="Arsenate_reductase-like"/>
</dbReference>
<evidence type="ECO:0000256" key="1">
    <source>
        <dbReference type="ARBA" id="ARBA00007198"/>
    </source>
</evidence>
<proteinExistence type="inferred from homology"/>
<accession>A0ABW2B1U1</accession>
<dbReference type="PANTHER" id="PTHR30041">
    <property type="entry name" value="ARSENATE REDUCTASE"/>
    <property type="match status" value="1"/>
</dbReference>
<evidence type="ECO:0000256" key="4">
    <source>
        <dbReference type="RuleBase" id="RU362029"/>
    </source>
</evidence>
<comment type="catalytic activity">
    <reaction evidence="4">
        <text>[glutaredoxin]-dithiol + arsenate + glutathione + H(+) = glutathionyl-S-S-[glutaredoxin] + arsenite + H2O</text>
        <dbReference type="Rhea" id="RHEA:22016"/>
        <dbReference type="Rhea" id="RHEA-COMP:10729"/>
        <dbReference type="Rhea" id="RHEA-COMP:17668"/>
        <dbReference type="ChEBI" id="CHEBI:15377"/>
        <dbReference type="ChEBI" id="CHEBI:15378"/>
        <dbReference type="ChEBI" id="CHEBI:29242"/>
        <dbReference type="ChEBI" id="CHEBI:29950"/>
        <dbReference type="ChEBI" id="CHEBI:48597"/>
        <dbReference type="ChEBI" id="CHEBI:57925"/>
        <dbReference type="ChEBI" id="CHEBI:146199"/>
        <dbReference type="EC" id="1.20.4.1"/>
    </reaction>
</comment>
<evidence type="ECO:0000256" key="3">
    <source>
        <dbReference type="PROSITE-ProRule" id="PRU01282"/>
    </source>
</evidence>
<evidence type="ECO:0000313" key="5">
    <source>
        <dbReference type="EMBL" id="MFC6759101.1"/>
    </source>
</evidence>
<dbReference type="InterPro" id="IPR036249">
    <property type="entry name" value="Thioredoxin-like_sf"/>
</dbReference>
<evidence type="ECO:0000256" key="2">
    <source>
        <dbReference type="ARBA" id="ARBA00023002"/>
    </source>
</evidence>
<keyword evidence="2 4" id="KW-0560">Oxidoreductase</keyword>